<dbReference type="InterPro" id="IPR018085">
    <property type="entry name" value="Ura-DNA_Glyclase_AS"/>
</dbReference>
<dbReference type="GO" id="GO:0097510">
    <property type="term" value="P:base-excision repair, AP site formation via deaminated base removal"/>
    <property type="evidence" value="ECO:0007669"/>
    <property type="project" value="TreeGrafter"/>
</dbReference>
<dbReference type="PANTHER" id="PTHR11264:SF0">
    <property type="entry name" value="URACIL-DNA GLYCOSYLASE"/>
    <property type="match status" value="1"/>
</dbReference>
<dbReference type="Gene3D" id="3.40.470.10">
    <property type="entry name" value="Uracil-DNA glycosylase-like domain"/>
    <property type="match status" value="1"/>
</dbReference>
<keyword evidence="14" id="KW-1185">Reference proteome</keyword>
<dbReference type="FunFam" id="3.40.470.10:FF:000001">
    <property type="entry name" value="Uracil-DNA glycosylase"/>
    <property type="match status" value="1"/>
</dbReference>
<accession>A0A1E7Q4M4</accession>
<dbReference type="HAMAP" id="MF_00148">
    <property type="entry name" value="UDG"/>
    <property type="match status" value="1"/>
</dbReference>
<evidence type="ECO:0000256" key="8">
    <source>
        <dbReference type="ARBA" id="ARBA00023204"/>
    </source>
</evidence>
<dbReference type="NCBIfam" id="NF003592">
    <property type="entry name" value="PRK05254.1-5"/>
    <property type="match status" value="1"/>
</dbReference>
<dbReference type="EMBL" id="MKEK01000001">
    <property type="protein sequence ID" value="OEY69086.1"/>
    <property type="molecule type" value="Genomic_DNA"/>
</dbReference>
<keyword evidence="8 9" id="KW-0234">DNA repair</keyword>
<evidence type="ECO:0000256" key="9">
    <source>
        <dbReference type="HAMAP-Rule" id="MF_00148"/>
    </source>
</evidence>
<dbReference type="Proteomes" id="UP000242258">
    <property type="component" value="Unassembled WGS sequence"/>
</dbReference>
<dbReference type="RefSeq" id="WP_070048652.1">
    <property type="nucleotide sequence ID" value="NZ_CBCSDO010000003.1"/>
</dbReference>
<reference evidence="14" key="1">
    <citation type="submission" date="2016-09" db="EMBL/GenBank/DDBJ databases">
        <authorList>
            <person name="Wan X."/>
            <person name="Hou S."/>
        </authorList>
    </citation>
    <scope>NUCLEOTIDE SEQUENCE [LARGE SCALE GENOMIC DNA]</scope>
    <source>
        <strain evidence="14">KH87</strain>
    </source>
</reference>
<sequence length="223" mass="24953">MSWQSLLAAEKQQDYFVHLLQQVQQARLEGQVIYPPEADMFAAFDLTPLAQLKVVILGQDPYHGPNQAHGLAFSVRAGVRVPPSLKNIYKELANEYPDFVIPEHGCLHSWAKQGVLLLNTVLTVVATKPNSHKQLGWQRFTDHVIEQINNHCQGVIFLLWGANAESKAKLIDAQRHIILTAPHPSPLSAYRGFFGCDHFKLTNGYLTEQGKTAINWQLPAAIT</sequence>
<comment type="function">
    <text evidence="2 9 11">Excises uracil residues from the DNA which can arise as a result of misincorporation of dUMP residues by DNA polymerase or due to deamination of cytosine.</text>
</comment>
<evidence type="ECO:0000256" key="10">
    <source>
        <dbReference type="PROSITE-ProRule" id="PRU10072"/>
    </source>
</evidence>
<feature type="active site" description="Proton acceptor" evidence="9 10">
    <location>
        <position position="60"/>
    </location>
</feature>
<comment type="subcellular location">
    <subcellularLocation>
        <location evidence="9">Cytoplasm</location>
    </subcellularLocation>
</comment>
<evidence type="ECO:0000313" key="14">
    <source>
        <dbReference type="Proteomes" id="UP000242258"/>
    </source>
</evidence>
<keyword evidence="9" id="KW-0963">Cytoplasm</keyword>
<protein>
    <recommendedName>
        <fullName evidence="5 9">Uracil-DNA glycosylase</fullName>
        <shortName evidence="9">UDG</shortName>
        <ecNumber evidence="4 9">3.2.2.27</ecNumber>
    </recommendedName>
</protein>
<comment type="catalytic activity">
    <reaction evidence="1 9 11">
        <text>Hydrolyzes single-stranded DNA or mismatched double-stranded DNA and polynucleotides, releasing free uracil.</text>
        <dbReference type="EC" id="3.2.2.27"/>
    </reaction>
</comment>
<dbReference type="SUPFAM" id="SSF52141">
    <property type="entry name" value="Uracil-DNA glycosylase-like"/>
    <property type="match status" value="1"/>
</dbReference>
<dbReference type="NCBIfam" id="NF003589">
    <property type="entry name" value="PRK05254.1-2"/>
    <property type="match status" value="1"/>
</dbReference>
<evidence type="ECO:0000256" key="1">
    <source>
        <dbReference type="ARBA" id="ARBA00001400"/>
    </source>
</evidence>
<dbReference type="CDD" id="cd10027">
    <property type="entry name" value="UDG-F1-like"/>
    <property type="match status" value="1"/>
</dbReference>
<gene>
    <name evidence="9" type="primary">ung</name>
    <name evidence="13" type="ORF">BI198_05485</name>
</gene>
<dbReference type="SMART" id="SM00986">
    <property type="entry name" value="UDG"/>
    <property type="match status" value="1"/>
</dbReference>
<name>A0A1E7Q4M4_9GAMM</name>
<dbReference type="PROSITE" id="PS00130">
    <property type="entry name" value="U_DNA_GLYCOSYLASE"/>
    <property type="match status" value="1"/>
</dbReference>
<dbReference type="InterPro" id="IPR005122">
    <property type="entry name" value="Uracil-DNA_glycosylase-like"/>
</dbReference>
<dbReference type="PANTHER" id="PTHR11264">
    <property type="entry name" value="URACIL-DNA GLYCOSYLASE"/>
    <property type="match status" value="1"/>
</dbReference>
<dbReference type="InterPro" id="IPR002043">
    <property type="entry name" value="UDG_fam1"/>
</dbReference>
<dbReference type="Pfam" id="PF03167">
    <property type="entry name" value="UDG"/>
    <property type="match status" value="1"/>
</dbReference>
<dbReference type="AlphaFoldDB" id="A0A1E7Q4M4"/>
<dbReference type="NCBIfam" id="NF003588">
    <property type="entry name" value="PRK05254.1-1"/>
    <property type="match status" value="1"/>
</dbReference>
<organism evidence="13 14">
    <name type="scientific">Rheinheimera salexigens</name>
    <dbReference type="NCBI Taxonomy" id="1628148"/>
    <lineage>
        <taxon>Bacteria</taxon>
        <taxon>Pseudomonadati</taxon>
        <taxon>Pseudomonadota</taxon>
        <taxon>Gammaproteobacteria</taxon>
        <taxon>Chromatiales</taxon>
        <taxon>Chromatiaceae</taxon>
        <taxon>Rheinheimera</taxon>
    </lineage>
</organism>
<evidence type="ECO:0000256" key="2">
    <source>
        <dbReference type="ARBA" id="ARBA00002631"/>
    </source>
</evidence>
<dbReference type="OrthoDB" id="9804372at2"/>
<feature type="domain" description="Uracil-DNA glycosylase-like" evidence="12">
    <location>
        <begin position="45"/>
        <end position="206"/>
    </location>
</feature>
<evidence type="ECO:0000256" key="4">
    <source>
        <dbReference type="ARBA" id="ARBA00012030"/>
    </source>
</evidence>
<evidence type="ECO:0000256" key="5">
    <source>
        <dbReference type="ARBA" id="ARBA00018429"/>
    </source>
</evidence>
<evidence type="ECO:0000259" key="12">
    <source>
        <dbReference type="SMART" id="SM00986"/>
    </source>
</evidence>
<keyword evidence="7 9" id="KW-0378">Hydrolase</keyword>
<evidence type="ECO:0000313" key="13">
    <source>
        <dbReference type="EMBL" id="OEY69086.1"/>
    </source>
</evidence>
<dbReference type="STRING" id="1628148.BI198_05485"/>
<dbReference type="NCBIfam" id="TIGR00628">
    <property type="entry name" value="ung"/>
    <property type="match status" value="1"/>
</dbReference>
<evidence type="ECO:0000256" key="7">
    <source>
        <dbReference type="ARBA" id="ARBA00022801"/>
    </source>
</evidence>
<proteinExistence type="inferred from homology"/>
<keyword evidence="6 9" id="KW-0227">DNA damage</keyword>
<comment type="caution">
    <text evidence="13">The sequence shown here is derived from an EMBL/GenBank/DDBJ whole genome shotgun (WGS) entry which is preliminary data.</text>
</comment>
<evidence type="ECO:0000256" key="11">
    <source>
        <dbReference type="RuleBase" id="RU003780"/>
    </source>
</evidence>
<evidence type="ECO:0000256" key="3">
    <source>
        <dbReference type="ARBA" id="ARBA00008184"/>
    </source>
</evidence>
<dbReference type="GO" id="GO:0004844">
    <property type="term" value="F:uracil DNA N-glycosylase activity"/>
    <property type="evidence" value="ECO:0007669"/>
    <property type="project" value="UniProtKB-UniRule"/>
</dbReference>
<evidence type="ECO:0000256" key="6">
    <source>
        <dbReference type="ARBA" id="ARBA00022763"/>
    </source>
</evidence>
<dbReference type="GO" id="GO:0005737">
    <property type="term" value="C:cytoplasm"/>
    <property type="evidence" value="ECO:0007669"/>
    <property type="project" value="UniProtKB-SubCell"/>
</dbReference>
<dbReference type="SMART" id="SM00987">
    <property type="entry name" value="UreE_C"/>
    <property type="match status" value="1"/>
</dbReference>
<dbReference type="EC" id="3.2.2.27" evidence="4 9"/>
<dbReference type="InterPro" id="IPR036895">
    <property type="entry name" value="Uracil-DNA_glycosylase-like_sf"/>
</dbReference>
<comment type="similarity">
    <text evidence="3 9 11">Belongs to the uracil-DNA glycosylase (UDG) superfamily. UNG family.</text>
</comment>
<dbReference type="NCBIfam" id="NF003591">
    <property type="entry name" value="PRK05254.1-4"/>
    <property type="match status" value="1"/>
</dbReference>